<keyword evidence="1" id="KW-0805">Transcription regulation</keyword>
<comment type="caution">
    <text evidence="4">The sequence shown here is derived from an EMBL/GenBank/DDBJ whole genome shotgun (WGS) entry which is preliminary data.</text>
</comment>
<feature type="domain" description="HTH deoR-type" evidence="3">
    <location>
        <begin position="127"/>
        <end position="172"/>
    </location>
</feature>
<dbReference type="Proteomes" id="UP000178155">
    <property type="component" value="Unassembled WGS sequence"/>
</dbReference>
<dbReference type="AlphaFoldDB" id="A0A1F8H8J8"/>
<dbReference type="Pfam" id="PF08220">
    <property type="entry name" value="HTH_DeoR"/>
    <property type="match status" value="1"/>
</dbReference>
<dbReference type="SUPFAM" id="SSF46785">
    <property type="entry name" value="Winged helix' DNA-binding domain"/>
    <property type="match status" value="1"/>
</dbReference>
<dbReference type="Gene3D" id="1.10.10.10">
    <property type="entry name" value="Winged helix-like DNA-binding domain superfamily/Winged helix DNA-binding domain"/>
    <property type="match status" value="1"/>
</dbReference>
<evidence type="ECO:0000256" key="2">
    <source>
        <dbReference type="ARBA" id="ARBA00023163"/>
    </source>
</evidence>
<dbReference type="InterPro" id="IPR001034">
    <property type="entry name" value="DeoR_HTH"/>
</dbReference>
<evidence type="ECO:0000259" key="3">
    <source>
        <dbReference type="Pfam" id="PF08220"/>
    </source>
</evidence>
<evidence type="ECO:0000256" key="1">
    <source>
        <dbReference type="ARBA" id="ARBA00023015"/>
    </source>
</evidence>
<protein>
    <recommendedName>
        <fullName evidence="3">HTH deoR-type domain-containing protein</fullName>
    </recommendedName>
</protein>
<dbReference type="GO" id="GO:0003700">
    <property type="term" value="F:DNA-binding transcription factor activity"/>
    <property type="evidence" value="ECO:0007669"/>
    <property type="project" value="InterPro"/>
</dbReference>
<reference evidence="4 5" key="1">
    <citation type="journal article" date="2016" name="Nat. Commun.">
        <title>Thousands of microbial genomes shed light on interconnected biogeochemical processes in an aquifer system.</title>
        <authorList>
            <person name="Anantharaman K."/>
            <person name="Brown C.T."/>
            <person name="Hug L.A."/>
            <person name="Sharon I."/>
            <person name="Castelle C.J."/>
            <person name="Probst A.J."/>
            <person name="Thomas B.C."/>
            <person name="Singh A."/>
            <person name="Wilkins M.J."/>
            <person name="Karaoz U."/>
            <person name="Brodie E.L."/>
            <person name="Williams K.H."/>
            <person name="Hubbard S.S."/>
            <person name="Banfield J.F."/>
        </authorList>
    </citation>
    <scope>NUCLEOTIDE SEQUENCE [LARGE SCALE GENOMIC DNA]</scope>
</reference>
<name>A0A1F8H8J8_9BACT</name>
<dbReference type="InterPro" id="IPR036388">
    <property type="entry name" value="WH-like_DNA-bd_sf"/>
</dbReference>
<proteinExistence type="predicted"/>
<dbReference type="InterPro" id="IPR036390">
    <property type="entry name" value="WH_DNA-bd_sf"/>
</dbReference>
<sequence>MEDNHILYADIIIACVQLRQTVGDNFFVQTFDTKLKNFINASGQADSRLQSVESLLELLAQLEHLNLGDQLQLLACRELLLKDKLSIIQKIKPTKLAKIKPAKEEKEMIPLPVRFPERTKKANQVREEILKFIQHNHQARTKDIVSQFSAISHRTIHRNLKELVNQGLVVRHSDDGGAIRYLAS</sequence>
<evidence type="ECO:0000313" key="5">
    <source>
        <dbReference type="Proteomes" id="UP000178155"/>
    </source>
</evidence>
<gene>
    <name evidence="4" type="ORF">A3I39_01405</name>
</gene>
<accession>A0A1F8H8J8</accession>
<evidence type="ECO:0000313" key="4">
    <source>
        <dbReference type="EMBL" id="OGN33901.1"/>
    </source>
</evidence>
<dbReference type="EMBL" id="MGKW01000021">
    <property type="protein sequence ID" value="OGN33901.1"/>
    <property type="molecule type" value="Genomic_DNA"/>
</dbReference>
<organism evidence="4 5">
    <name type="scientific">Candidatus Yanofskybacteria bacterium RIFCSPLOWO2_02_FULL_47_9b</name>
    <dbReference type="NCBI Taxonomy" id="1802708"/>
    <lineage>
        <taxon>Bacteria</taxon>
        <taxon>Candidatus Yanofskyibacteriota</taxon>
    </lineage>
</organism>
<keyword evidence="2" id="KW-0804">Transcription</keyword>